<dbReference type="PANTHER" id="PTHR12561">
    <property type="entry name" value="LIPOATE-PROTEIN LIGASE"/>
    <property type="match status" value="1"/>
</dbReference>
<comment type="function">
    <text evidence="1">Catalyzes both the ATP-dependent activation of exogenously supplied lipoate to lipoyl-AMP and the transfer of the activated lipoyl onto the lipoyl domains of lipoate-dependent enzymes.</text>
</comment>
<protein>
    <recommendedName>
        <fullName evidence="4">Putative lipoate-protein ligase A</fullName>
    </recommendedName>
</protein>
<evidence type="ECO:0000259" key="5">
    <source>
        <dbReference type="PROSITE" id="PS51733"/>
    </source>
</evidence>
<dbReference type="AlphaFoldDB" id="A0A1E4TBS4"/>
<dbReference type="Gene3D" id="3.30.930.10">
    <property type="entry name" value="Bira Bifunctional Protein, Domain 2"/>
    <property type="match status" value="1"/>
</dbReference>
<dbReference type="InterPro" id="IPR004143">
    <property type="entry name" value="BPL_LPL_catalytic"/>
</dbReference>
<evidence type="ECO:0000256" key="4">
    <source>
        <dbReference type="ARBA" id="ARBA00015925"/>
    </source>
</evidence>
<dbReference type="UniPathway" id="UPA00537">
    <property type="reaction ID" value="UER00595"/>
</dbReference>
<comment type="pathway">
    <text evidence="2">Protein modification; protein lipoylation via exogenous pathway; protein N(6)-(lipoyl)lysine from lipoate: step 2/2.</text>
</comment>
<dbReference type="InterPro" id="IPR004562">
    <property type="entry name" value="LipoylTrfase_LipoateP_Ligase"/>
</dbReference>
<dbReference type="SUPFAM" id="SSF55681">
    <property type="entry name" value="Class II aaRS and biotin synthetases"/>
    <property type="match status" value="1"/>
</dbReference>
<reference evidence="7" key="1">
    <citation type="submission" date="2016-02" db="EMBL/GenBank/DDBJ databases">
        <title>Comparative genomics of biotechnologically important yeasts.</title>
        <authorList>
            <consortium name="DOE Joint Genome Institute"/>
            <person name="Riley R."/>
            <person name="Haridas S."/>
            <person name="Wolfe K.H."/>
            <person name="Lopes M.R."/>
            <person name="Hittinger C.T."/>
            <person name="Goker M."/>
            <person name="Salamov A."/>
            <person name="Wisecaver J."/>
            <person name="Long T.M."/>
            <person name="Aerts A.L."/>
            <person name="Barry K."/>
            <person name="Choi C."/>
            <person name="Clum A."/>
            <person name="Coughlan A.Y."/>
            <person name="Deshpande S."/>
            <person name="Douglass A.P."/>
            <person name="Hanson S.J."/>
            <person name="Klenk H.-P."/>
            <person name="Labutti K."/>
            <person name="Lapidus A."/>
            <person name="Lindquist E."/>
            <person name="Lipzen A."/>
            <person name="Meier-Kolthoff J.P."/>
            <person name="Ohm R.A."/>
            <person name="Otillar R.P."/>
            <person name="Pangilinan J."/>
            <person name="Peng Y."/>
            <person name="Rokas A."/>
            <person name="Rosa C.A."/>
            <person name="Scheuner C."/>
            <person name="Sibirny A.A."/>
            <person name="Slot J.C."/>
            <person name="Stielow J.B."/>
            <person name="Sun H."/>
            <person name="Kurtzman C.P."/>
            <person name="Blackwell M."/>
            <person name="Jeffries T.W."/>
            <person name="Grigoriev I.V."/>
        </authorList>
    </citation>
    <scope>NUCLEOTIDE SEQUENCE [LARGE SCALE GENOMIC DNA]</scope>
    <source>
        <strain evidence="7">NRRL Y-17796</strain>
    </source>
</reference>
<proteinExistence type="inferred from homology"/>
<evidence type="ECO:0000256" key="2">
    <source>
        <dbReference type="ARBA" id="ARBA00005085"/>
    </source>
</evidence>
<dbReference type="GO" id="GO:0009249">
    <property type="term" value="P:protein lipoylation"/>
    <property type="evidence" value="ECO:0007669"/>
    <property type="project" value="InterPro"/>
</dbReference>
<dbReference type="EMBL" id="KV453843">
    <property type="protein sequence ID" value="ODV89108.1"/>
    <property type="molecule type" value="Genomic_DNA"/>
</dbReference>
<evidence type="ECO:0000313" key="7">
    <source>
        <dbReference type="Proteomes" id="UP000095023"/>
    </source>
</evidence>
<organism evidence="6 7">
    <name type="scientific">Tortispora caseinolytica NRRL Y-17796</name>
    <dbReference type="NCBI Taxonomy" id="767744"/>
    <lineage>
        <taxon>Eukaryota</taxon>
        <taxon>Fungi</taxon>
        <taxon>Dikarya</taxon>
        <taxon>Ascomycota</taxon>
        <taxon>Saccharomycotina</taxon>
        <taxon>Trigonopsidomycetes</taxon>
        <taxon>Trigonopsidales</taxon>
        <taxon>Trigonopsidaceae</taxon>
        <taxon>Tortispora</taxon>
    </lineage>
</organism>
<dbReference type="CDD" id="cd16443">
    <property type="entry name" value="LplA"/>
    <property type="match status" value="1"/>
</dbReference>
<dbReference type="Proteomes" id="UP000095023">
    <property type="component" value="Unassembled WGS sequence"/>
</dbReference>
<evidence type="ECO:0000256" key="3">
    <source>
        <dbReference type="ARBA" id="ARBA00008242"/>
    </source>
</evidence>
<feature type="domain" description="BPL/LPL catalytic" evidence="5">
    <location>
        <begin position="34"/>
        <end position="220"/>
    </location>
</feature>
<name>A0A1E4TBS4_9ASCO</name>
<dbReference type="InterPro" id="IPR045864">
    <property type="entry name" value="aa-tRNA-synth_II/BPL/LPL"/>
</dbReference>
<gene>
    <name evidence="6" type="ORF">CANCADRAFT_133781</name>
</gene>
<dbReference type="Pfam" id="PF21948">
    <property type="entry name" value="LplA-B_cat"/>
    <property type="match status" value="1"/>
</dbReference>
<dbReference type="GO" id="GO:0017118">
    <property type="term" value="F:lipoyltransferase activity"/>
    <property type="evidence" value="ECO:0007669"/>
    <property type="project" value="TreeGrafter"/>
</dbReference>
<dbReference type="PROSITE" id="PS51733">
    <property type="entry name" value="BPL_LPL_CATALYTIC"/>
    <property type="match status" value="1"/>
</dbReference>
<evidence type="ECO:0000256" key="1">
    <source>
        <dbReference type="ARBA" id="ARBA00003253"/>
    </source>
</evidence>
<dbReference type="OrthoDB" id="201621at2759"/>
<keyword evidence="7" id="KW-1185">Reference proteome</keyword>
<accession>A0A1E4TBS4</accession>
<dbReference type="NCBIfam" id="TIGR00545">
    <property type="entry name" value="lipoyltrans"/>
    <property type="match status" value="1"/>
</dbReference>
<sequence length="321" mass="36662">MTTASNARVFISATHDPRVNLAIENFLFRTLSKFNTSHCLFLYKNSPSVIIGRNQNPWRECNVPYLESHNIPIVRRFSGGGTVFHDHGNYNFSVMMPRQQFDRDAYIQLLVPQLNRYAGNDKLFVNERHDIVNSSNQKVSGSAFKLVHSHAYAHGTMLLRSQLASLSQSLRPSYIGSIIGRGVESVRSPVANVEWLDDHSFEDSAIQAFKAFAKIESEPLPVFQFSSFDEFFNRCGDLSLRDDYKLLTTNEWTFNQTPKFEHKIPKDNGHISVMVDKGQIVEINDQSVRKNDFPLPLPYHAEEVEKYIPTYGPIISQAMKN</sequence>
<dbReference type="PANTHER" id="PTHR12561:SF3">
    <property type="entry name" value="LIPOYLTRANSFERASE 1, MITOCHONDRIAL"/>
    <property type="match status" value="1"/>
</dbReference>
<dbReference type="GO" id="GO:0005739">
    <property type="term" value="C:mitochondrion"/>
    <property type="evidence" value="ECO:0007669"/>
    <property type="project" value="TreeGrafter"/>
</dbReference>
<comment type="similarity">
    <text evidence="3">Belongs to the LplA family.</text>
</comment>
<evidence type="ECO:0000313" key="6">
    <source>
        <dbReference type="EMBL" id="ODV89108.1"/>
    </source>
</evidence>